<dbReference type="InterPro" id="IPR051012">
    <property type="entry name" value="CellSynth/LPSAsmb/PSIAsmb"/>
</dbReference>
<feature type="region of interest" description="Disordered" evidence="4">
    <location>
        <begin position="74"/>
        <end position="100"/>
    </location>
</feature>
<dbReference type="SUPFAM" id="SSF48452">
    <property type="entry name" value="TPR-like"/>
    <property type="match status" value="1"/>
</dbReference>
<feature type="compositionally biased region" description="Basic and acidic residues" evidence="4">
    <location>
        <begin position="1"/>
        <end position="15"/>
    </location>
</feature>
<dbReference type="Proteomes" id="UP000199600">
    <property type="component" value="Unassembled WGS sequence"/>
</dbReference>
<feature type="compositionally biased region" description="Low complexity" evidence="4">
    <location>
        <begin position="196"/>
        <end position="205"/>
    </location>
</feature>
<protein>
    <submittedName>
        <fullName evidence="6">Tetratricopeptide TPR_2 repeat protein</fullName>
    </submittedName>
</protein>
<evidence type="ECO:0000256" key="1">
    <source>
        <dbReference type="ARBA" id="ARBA00022737"/>
    </source>
</evidence>
<dbReference type="InterPro" id="IPR019734">
    <property type="entry name" value="TPR_rpt"/>
</dbReference>
<feature type="region of interest" description="Disordered" evidence="4">
    <location>
        <begin position="1"/>
        <end position="59"/>
    </location>
</feature>
<keyword evidence="2 3" id="KW-0802">TPR repeat</keyword>
<dbReference type="SMART" id="SM00028">
    <property type="entry name" value="TPR"/>
    <property type="match status" value="4"/>
</dbReference>
<dbReference type="PANTHER" id="PTHR45586:SF1">
    <property type="entry name" value="LIPOPOLYSACCHARIDE ASSEMBLY PROTEIN B"/>
    <property type="match status" value="1"/>
</dbReference>
<name>A0A1A8XRL2_9RHOO</name>
<evidence type="ECO:0000313" key="6">
    <source>
        <dbReference type="EMBL" id="SBT07755.1"/>
    </source>
</evidence>
<feature type="region of interest" description="Disordered" evidence="4">
    <location>
        <begin position="178"/>
        <end position="234"/>
    </location>
</feature>
<feature type="repeat" description="TPR" evidence="3">
    <location>
        <begin position="341"/>
        <end position="374"/>
    </location>
</feature>
<evidence type="ECO:0000256" key="5">
    <source>
        <dbReference type="SAM" id="Phobius"/>
    </source>
</evidence>
<evidence type="ECO:0000256" key="4">
    <source>
        <dbReference type="SAM" id="MobiDB-lite"/>
    </source>
</evidence>
<sequence length="433" mass="46514">MEALKKAEESKRRAGENGAPEIAPAATNELTLAPMTTPGPSPGTTSETNSHSPLPDLSLHYASVDADLATLSTEAPARQTPSSPPSSSQNATATDIGRREATERAAVRNVFSAKQAPKPFTGLRLFVGLGVLAALGLGGYFWWQLQSVSVVSLARPMQPQPTAQSMAPAELVRESAMPAADTTKPVMEIPPPPASPARSATAEPAMSPFKLAAPPPARSETEIRGVPDSPVRLSRKPTRVNQTLEHAYASFQSGNLDQAKLGYEQVLRNDAKNTDALLGLATIAARQGQTERAQEFYLLALESDPNDATAQAGLINLRGQTNPGLSESRLKTLLASQPDSSALHFALGNLYARQARWSEAQQAYFRAYSTEPDSADIIFNLAVSLDHLHQNKLAAEYYQRALNIADGGASHKRPRNISFDRNQVSNRILELRP</sequence>
<gene>
    <name evidence="6" type="ORF">PROAA_2310020</name>
</gene>
<evidence type="ECO:0000256" key="3">
    <source>
        <dbReference type="PROSITE-ProRule" id="PRU00339"/>
    </source>
</evidence>
<keyword evidence="5" id="KW-0472">Membrane</keyword>
<evidence type="ECO:0000256" key="2">
    <source>
        <dbReference type="ARBA" id="ARBA00022803"/>
    </source>
</evidence>
<keyword evidence="7" id="KW-1185">Reference proteome</keyword>
<keyword evidence="1" id="KW-0677">Repeat</keyword>
<feature type="repeat" description="TPR" evidence="3">
    <location>
        <begin position="274"/>
        <end position="307"/>
    </location>
</feature>
<dbReference type="AlphaFoldDB" id="A0A1A8XRL2"/>
<feature type="compositionally biased region" description="Low complexity" evidence="4">
    <location>
        <begin position="34"/>
        <end position="46"/>
    </location>
</feature>
<dbReference type="Gene3D" id="1.25.40.10">
    <property type="entry name" value="Tetratricopeptide repeat domain"/>
    <property type="match status" value="2"/>
</dbReference>
<evidence type="ECO:0000313" key="7">
    <source>
        <dbReference type="Proteomes" id="UP000199600"/>
    </source>
</evidence>
<accession>A0A1A8XRL2</accession>
<dbReference type="InterPro" id="IPR011990">
    <property type="entry name" value="TPR-like_helical_dom_sf"/>
</dbReference>
<proteinExistence type="predicted"/>
<dbReference type="PANTHER" id="PTHR45586">
    <property type="entry name" value="TPR REPEAT-CONTAINING PROTEIN PA4667"/>
    <property type="match status" value="1"/>
</dbReference>
<keyword evidence="5" id="KW-0812">Transmembrane</keyword>
<dbReference type="PROSITE" id="PS50005">
    <property type="entry name" value="TPR"/>
    <property type="match status" value="2"/>
</dbReference>
<organism evidence="6 7">
    <name type="scientific">Candidatus Propionivibrio aalborgensis</name>
    <dbReference type="NCBI Taxonomy" id="1860101"/>
    <lineage>
        <taxon>Bacteria</taxon>
        <taxon>Pseudomonadati</taxon>
        <taxon>Pseudomonadota</taxon>
        <taxon>Betaproteobacteria</taxon>
        <taxon>Rhodocyclales</taxon>
        <taxon>Rhodocyclaceae</taxon>
        <taxon>Propionivibrio</taxon>
    </lineage>
</organism>
<dbReference type="Pfam" id="PF13432">
    <property type="entry name" value="TPR_16"/>
    <property type="match status" value="1"/>
</dbReference>
<keyword evidence="5" id="KW-1133">Transmembrane helix</keyword>
<dbReference type="Pfam" id="PF14559">
    <property type="entry name" value="TPR_19"/>
    <property type="match status" value="1"/>
</dbReference>
<reference evidence="6 7" key="1">
    <citation type="submission" date="2016-06" db="EMBL/GenBank/DDBJ databases">
        <authorList>
            <person name="Kjaerup R.B."/>
            <person name="Dalgaard T.S."/>
            <person name="Juul-Madsen H.R."/>
        </authorList>
    </citation>
    <scope>NUCLEOTIDE SEQUENCE [LARGE SCALE GENOMIC DNA]</scope>
    <source>
        <strain evidence="6">2</strain>
    </source>
</reference>
<dbReference type="EMBL" id="FLQY01000148">
    <property type="protein sequence ID" value="SBT07755.1"/>
    <property type="molecule type" value="Genomic_DNA"/>
</dbReference>
<feature type="transmembrane region" description="Helical" evidence="5">
    <location>
        <begin position="123"/>
        <end position="143"/>
    </location>
</feature>